<sequence length="63" mass="7474">MISMTIRFMDDLRMTCGVAKPRWNHNASTEKQHLSFLFFLSTLLASQHMSTREQYLLCPLLRR</sequence>
<dbReference type="AlphaFoldDB" id="A0A0A8Z0X3"/>
<organism evidence="1">
    <name type="scientific">Arundo donax</name>
    <name type="common">Giant reed</name>
    <name type="synonym">Donax arundinaceus</name>
    <dbReference type="NCBI Taxonomy" id="35708"/>
    <lineage>
        <taxon>Eukaryota</taxon>
        <taxon>Viridiplantae</taxon>
        <taxon>Streptophyta</taxon>
        <taxon>Embryophyta</taxon>
        <taxon>Tracheophyta</taxon>
        <taxon>Spermatophyta</taxon>
        <taxon>Magnoliopsida</taxon>
        <taxon>Liliopsida</taxon>
        <taxon>Poales</taxon>
        <taxon>Poaceae</taxon>
        <taxon>PACMAD clade</taxon>
        <taxon>Arundinoideae</taxon>
        <taxon>Arundineae</taxon>
        <taxon>Arundo</taxon>
    </lineage>
</organism>
<accession>A0A0A8Z0X3</accession>
<reference evidence="1" key="2">
    <citation type="journal article" date="2015" name="Data Brief">
        <title>Shoot transcriptome of the giant reed, Arundo donax.</title>
        <authorList>
            <person name="Barrero R.A."/>
            <person name="Guerrero F.D."/>
            <person name="Moolhuijzen P."/>
            <person name="Goolsby J.A."/>
            <person name="Tidwell J."/>
            <person name="Bellgard S.E."/>
            <person name="Bellgard M.I."/>
        </authorList>
    </citation>
    <scope>NUCLEOTIDE SEQUENCE</scope>
    <source>
        <tissue evidence="1">Shoot tissue taken approximately 20 cm above the soil surface</tissue>
    </source>
</reference>
<evidence type="ECO:0000313" key="1">
    <source>
        <dbReference type="EMBL" id="JAD31338.1"/>
    </source>
</evidence>
<dbReference type="EMBL" id="GBRH01266557">
    <property type="protein sequence ID" value="JAD31338.1"/>
    <property type="molecule type" value="Transcribed_RNA"/>
</dbReference>
<proteinExistence type="predicted"/>
<name>A0A0A8Z0X3_ARUDO</name>
<reference evidence="1" key="1">
    <citation type="submission" date="2014-09" db="EMBL/GenBank/DDBJ databases">
        <authorList>
            <person name="Magalhaes I.L.F."/>
            <person name="Oliveira U."/>
            <person name="Santos F.R."/>
            <person name="Vidigal T.H.D.A."/>
            <person name="Brescovit A.D."/>
            <person name="Santos A.J."/>
        </authorList>
    </citation>
    <scope>NUCLEOTIDE SEQUENCE</scope>
    <source>
        <tissue evidence="1">Shoot tissue taken approximately 20 cm above the soil surface</tissue>
    </source>
</reference>
<protein>
    <submittedName>
        <fullName evidence="1">Uncharacterized protein</fullName>
    </submittedName>
</protein>